<reference evidence="1" key="1">
    <citation type="submission" date="2020-08" db="EMBL/GenBank/DDBJ databases">
        <title>Multicomponent nature underlies the extraordinary mechanical properties of spider dragline silk.</title>
        <authorList>
            <person name="Kono N."/>
            <person name="Nakamura H."/>
            <person name="Mori M."/>
            <person name="Yoshida Y."/>
            <person name="Ohtoshi R."/>
            <person name="Malay A.D."/>
            <person name="Moran D.A.P."/>
            <person name="Tomita M."/>
            <person name="Numata K."/>
            <person name="Arakawa K."/>
        </authorList>
    </citation>
    <scope>NUCLEOTIDE SEQUENCE</scope>
</reference>
<organism evidence="1 2">
    <name type="scientific">Trichonephila clavipes</name>
    <name type="common">Golden silk orbweaver</name>
    <name type="synonym">Nephila clavipes</name>
    <dbReference type="NCBI Taxonomy" id="2585209"/>
    <lineage>
        <taxon>Eukaryota</taxon>
        <taxon>Metazoa</taxon>
        <taxon>Ecdysozoa</taxon>
        <taxon>Arthropoda</taxon>
        <taxon>Chelicerata</taxon>
        <taxon>Arachnida</taxon>
        <taxon>Araneae</taxon>
        <taxon>Araneomorphae</taxon>
        <taxon>Entelegynae</taxon>
        <taxon>Araneoidea</taxon>
        <taxon>Nephilidae</taxon>
        <taxon>Trichonephila</taxon>
    </lineage>
</organism>
<dbReference type="EMBL" id="BMAU01021254">
    <property type="protein sequence ID" value="GFY05560.1"/>
    <property type="molecule type" value="Genomic_DNA"/>
</dbReference>
<proteinExistence type="predicted"/>
<accession>A0A8X6S6I9</accession>
<name>A0A8X6S6I9_TRICX</name>
<sequence>MVAVDLGHSISGGQIDCQVSCHSARLMVDNDESGDPHMSVHHDHSQTADRVKFMLVPTTTSPATYAYTMSRQITVVLDSIGLESC</sequence>
<evidence type="ECO:0000313" key="1">
    <source>
        <dbReference type="EMBL" id="GFY05560.1"/>
    </source>
</evidence>
<dbReference type="Proteomes" id="UP000887159">
    <property type="component" value="Unassembled WGS sequence"/>
</dbReference>
<protein>
    <submittedName>
        <fullName evidence="1">Uncharacterized protein</fullName>
    </submittedName>
</protein>
<evidence type="ECO:0000313" key="2">
    <source>
        <dbReference type="Proteomes" id="UP000887159"/>
    </source>
</evidence>
<keyword evidence="2" id="KW-1185">Reference proteome</keyword>
<dbReference type="AlphaFoldDB" id="A0A8X6S6I9"/>
<comment type="caution">
    <text evidence="1">The sequence shown here is derived from an EMBL/GenBank/DDBJ whole genome shotgun (WGS) entry which is preliminary data.</text>
</comment>
<gene>
    <name evidence="1" type="ORF">TNCV_4370691</name>
</gene>